<feature type="region of interest" description="Disordered" evidence="1">
    <location>
        <begin position="65"/>
        <end position="90"/>
    </location>
</feature>
<evidence type="ECO:0008006" key="4">
    <source>
        <dbReference type="Google" id="ProtNLM"/>
    </source>
</evidence>
<sequence>MKRSNSSYFISTKKEILTEATNTPKPSANSDVTDDMTTTGTSDTEPIEEPELSFENYVSGLLEDPGSSSDSFVTEKISTPNHSRKKDTENRERLHGIVETIRLRGLQNIPLRSHTDCGHISLSIPVDIDGNFRSFLRYRANGGGQALQDHIKNSSPNAMYTSPQIQNEIDCFGQLIQKKTVERVKKSLFYTVLADEITDISQDFLSFDPVYDVTGEALAEVIERSLAACGLDLAHIRGQGYDGASSMRGQFRSVQALLRKKYPKVIYTHCVILSLADLLKVQRRKRKANKVLEEKIKQLEPSCSDSSIKALCETRLCEHHESVLFLKQMLEPIESVLKYLSELPGDHSKKASLILNSICTA</sequence>
<comment type="caution">
    <text evidence="2">The sequence shown here is derived from an EMBL/GenBank/DDBJ whole genome shotgun (WGS) entry which is preliminary data.</text>
</comment>
<protein>
    <recommendedName>
        <fullName evidence="4">DUF4371 domain-containing protein</fullName>
    </recommendedName>
</protein>
<name>A0ABQ9GD86_9NEOP</name>
<accession>A0ABQ9GD86</accession>
<dbReference type="EMBL" id="JARBHB010000013">
    <property type="protein sequence ID" value="KAJ8870354.1"/>
    <property type="molecule type" value="Genomic_DNA"/>
</dbReference>
<gene>
    <name evidence="2" type="ORF">PR048_029375</name>
</gene>
<reference evidence="2 3" key="1">
    <citation type="submission" date="2023-02" db="EMBL/GenBank/DDBJ databases">
        <title>LHISI_Scaffold_Assembly.</title>
        <authorList>
            <person name="Stuart O.P."/>
            <person name="Cleave R."/>
            <person name="Magrath M.J.L."/>
            <person name="Mikheyev A.S."/>
        </authorList>
    </citation>
    <scope>NUCLEOTIDE SEQUENCE [LARGE SCALE GENOMIC DNA]</scope>
    <source>
        <strain evidence="2">Daus_M_001</strain>
        <tissue evidence="2">Leg muscle</tissue>
    </source>
</reference>
<keyword evidence="3" id="KW-1185">Reference proteome</keyword>
<feature type="compositionally biased region" description="Polar residues" evidence="1">
    <location>
        <begin position="66"/>
        <end position="81"/>
    </location>
</feature>
<dbReference type="Proteomes" id="UP001159363">
    <property type="component" value="Chromosome 12"/>
</dbReference>
<feature type="compositionally biased region" description="Polar residues" evidence="1">
    <location>
        <begin position="19"/>
        <end position="30"/>
    </location>
</feature>
<proteinExistence type="predicted"/>
<evidence type="ECO:0000313" key="2">
    <source>
        <dbReference type="EMBL" id="KAJ8870354.1"/>
    </source>
</evidence>
<dbReference type="PANTHER" id="PTHR45749:SF21">
    <property type="entry name" value="DUF4371 DOMAIN-CONTAINING PROTEIN"/>
    <property type="match status" value="1"/>
</dbReference>
<feature type="region of interest" description="Disordered" evidence="1">
    <location>
        <begin position="16"/>
        <end position="50"/>
    </location>
</feature>
<evidence type="ECO:0000256" key="1">
    <source>
        <dbReference type="SAM" id="MobiDB-lite"/>
    </source>
</evidence>
<dbReference type="PANTHER" id="PTHR45749">
    <property type="match status" value="1"/>
</dbReference>
<organism evidence="2 3">
    <name type="scientific">Dryococelus australis</name>
    <dbReference type="NCBI Taxonomy" id="614101"/>
    <lineage>
        <taxon>Eukaryota</taxon>
        <taxon>Metazoa</taxon>
        <taxon>Ecdysozoa</taxon>
        <taxon>Arthropoda</taxon>
        <taxon>Hexapoda</taxon>
        <taxon>Insecta</taxon>
        <taxon>Pterygota</taxon>
        <taxon>Neoptera</taxon>
        <taxon>Polyneoptera</taxon>
        <taxon>Phasmatodea</taxon>
        <taxon>Verophasmatodea</taxon>
        <taxon>Anareolatae</taxon>
        <taxon>Phasmatidae</taxon>
        <taxon>Eurycanthinae</taxon>
        <taxon>Dryococelus</taxon>
    </lineage>
</organism>
<feature type="compositionally biased region" description="Low complexity" evidence="1">
    <location>
        <begin position="35"/>
        <end position="44"/>
    </location>
</feature>
<evidence type="ECO:0000313" key="3">
    <source>
        <dbReference type="Proteomes" id="UP001159363"/>
    </source>
</evidence>